<feature type="binding site" evidence="3">
    <location>
        <position position="127"/>
    </location>
    <ligand>
        <name>Zn(2+)</name>
        <dbReference type="ChEBI" id="CHEBI:29105"/>
    </ligand>
</feature>
<evidence type="ECO:0000256" key="4">
    <source>
        <dbReference type="SAM" id="MobiDB-lite"/>
    </source>
</evidence>
<feature type="region of interest" description="Disordered" evidence="4">
    <location>
        <begin position="31"/>
        <end position="58"/>
    </location>
</feature>
<evidence type="ECO:0000256" key="1">
    <source>
        <dbReference type="ARBA" id="ARBA00022723"/>
    </source>
</evidence>
<evidence type="ECO:0000256" key="3">
    <source>
        <dbReference type="PIRSR" id="PIRSR602124-1"/>
    </source>
</evidence>
<dbReference type="GO" id="GO:0045277">
    <property type="term" value="C:respiratory chain complex IV"/>
    <property type="evidence" value="ECO:0007669"/>
    <property type="project" value="InterPro"/>
</dbReference>
<evidence type="ECO:0000313" key="5">
    <source>
        <dbReference type="Proteomes" id="UP000887574"/>
    </source>
</evidence>
<dbReference type="PANTHER" id="PTHR10122">
    <property type="entry name" value="CYTOCHROME C OXIDASE SUBUNIT 5B, MITOCHONDRIAL"/>
    <property type="match status" value="1"/>
</dbReference>
<dbReference type="WBParaSite" id="jg11990">
    <property type="protein sequence ID" value="jg11990"/>
    <property type="gene ID" value="jg11990"/>
</dbReference>
<feature type="binding site" evidence="3">
    <location>
        <position position="125"/>
    </location>
    <ligand>
        <name>Zn(2+)</name>
        <dbReference type="ChEBI" id="CHEBI:29105"/>
    </ligand>
</feature>
<dbReference type="GO" id="GO:0046872">
    <property type="term" value="F:metal ion binding"/>
    <property type="evidence" value="ECO:0007669"/>
    <property type="project" value="UniProtKB-KW"/>
</dbReference>
<dbReference type="Proteomes" id="UP000887574">
    <property type="component" value="Unplaced"/>
</dbReference>
<feature type="binding site" evidence="3">
    <location>
        <position position="105"/>
    </location>
    <ligand>
        <name>Zn(2+)</name>
        <dbReference type="ChEBI" id="CHEBI:29105"/>
    </ligand>
</feature>
<keyword evidence="1 3" id="KW-0479">Metal-binding</keyword>
<accession>A0A915CSI8</accession>
<proteinExistence type="predicted"/>
<feature type="binding site" evidence="3">
    <location>
        <position position="103"/>
    </location>
    <ligand>
        <name>Zn(2+)</name>
        <dbReference type="ChEBI" id="CHEBI:29105"/>
    </ligand>
</feature>
<keyword evidence="5" id="KW-1185">Reference proteome</keyword>
<protein>
    <submittedName>
        <fullName evidence="6">Cytochrome c oxidase subunit Vb</fullName>
    </submittedName>
</protein>
<dbReference type="SUPFAM" id="SSF57802">
    <property type="entry name" value="Rubredoxin-like"/>
    <property type="match status" value="1"/>
</dbReference>
<evidence type="ECO:0000256" key="2">
    <source>
        <dbReference type="ARBA" id="ARBA00022833"/>
    </source>
</evidence>
<dbReference type="Gene3D" id="2.60.11.10">
    <property type="entry name" value="Cytochrome c oxidase, subunit Vb"/>
    <property type="match status" value="1"/>
</dbReference>
<reference evidence="6" key="1">
    <citation type="submission" date="2022-11" db="UniProtKB">
        <authorList>
            <consortium name="WormBaseParasite"/>
        </authorList>
    </citation>
    <scope>IDENTIFICATION</scope>
</reference>
<dbReference type="PANTHER" id="PTHR10122:SF0">
    <property type="entry name" value="CYTOCHROME C OXIDASE SUBUNIT 5B, ISOFORM A-RELATED"/>
    <property type="match status" value="1"/>
</dbReference>
<dbReference type="AlphaFoldDB" id="A0A915CSI8"/>
<keyword evidence="2 3" id="KW-0862">Zinc</keyword>
<dbReference type="GO" id="GO:0006123">
    <property type="term" value="P:mitochondrial electron transport, cytochrome c to oxygen"/>
    <property type="evidence" value="ECO:0007669"/>
    <property type="project" value="InterPro"/>
</dbReference>
<sequence length="141" mass="15629">MSLQLAARTVLAKAKSVSPSAIGMVAPMSKQSSRNYASEADPTDYGHYPDPLQHAQGGQRETYLARLRGSDRYEPKIFYRAENSTRAEPNLVPSTEPVRLVGCLCEPDSGYLKFWAVRKGGPRRCECGHWFQCVDQEGGGY</sequence>
<dbReference type="InterPro" id="IPR036972">
    <property type="entry name" value="Cyt_c_oxidase_su5b_sf"/>
</dbReference>
<name>A0A915CSI8_9BILA</name>
<dbReference type="InterPro" id="IPR002124">
    <property type="entry name" value="Cyt_c_oxidase_su5b"/>
</dbReference>
<dbReference type="PROSITE" id="PS51359">
    <property type="entry name" value="COX5B_2"/>
    <property type="match status" value="1"/>
</dbReference>
<dbReference type="Pfam" id="PF01215">
    <property type="entry name" value="COX5B"/>
    <property type="match status" value="1"/>
</dbReference>
<organism evidence="5 6">
    <name type="scientific">Ditylenchus dipsaci</name>
    <dbReference type="NCBI Taxonomy" id="166011"/>
    <lineage>
        <taxon>Eukaryota</taxon>
        <taxon>Metazoa</taxon>
        <taxon>Ecdysozoa</taxon>
        <taxon>Nematoda</taxon>
        <taxon>Chromadorea</taxon>
        <taxon>Rhabditida</taxon>
        <taxon>Tylenchina</taxon>
        <taxon>Tylenchomorpha</taxon>
        <taxon>Sphaerularioidea</taxon>
        <taxon>Anguinidae</taxon>
        <taxon>Anguininae</taxon>
        <taxon>Ditylenchus</taxon>
    </lineage>
</organism>
<dbReference type="GO" id="GO:0005740">
    <property type="term" value="C:mitochondrial envelope"/>
    <property type="evidence" value="ECO:0007669"/>
    <property type="project" value="InterPro"/>
</dbReference>
<evidence type="ECO:0000313" key="6">
    <source>
        <dbReference type="WBParaSite" id="jg11990"/>
    </source>
</evidence>